<evidence type="ECO:0000313" key="3">
    <source>
        <dbReference type="Proteomes" id="UP000799424"/>
    </source>
</evidence>
<dbReference type="AlphaFoldDB" id="A0A6A7A3G4"/>
<feature type="region of interest" description="Disordered" evidence="1">
    <location>
        <begin position="187"/>
        <end position="266"/>
    </location>
</feature>
<proteinExistence type="predicted"/>
<keyword evidence="3" id="KW-1185">Reference proteome</keyword>
<feature type="region of interest" description="Disordered" evidence="1">
    <location>
        <begin position="42"/>
        <end position="70"/>
    </location>
</feature>
<gene>
    <name evidence="2" type="ORF">CC86DRAFT_214515</name>
</gene>
<name>A0A6A7A3G4_9PLEO</name>
<reference evidence="2" key="1">
    <citation type="journal article" date="2020" name="Stud. Mycol.">
        <title>101 Dothideomycetes genomes: a test case for predicting lifestyles and emergence of pathogens.</title>
        <authorList>
            <person name="Haridas S."/>
            <person name="Albert R."/>
            <person name="Binder M."/>
            <person name="Bloem J."/>
            <person name="Labutti K."/>
            <person name="Salamov A."/>
            <person name="Andreopoulos B."/>
            <person name="Baker S."/>
            <person name="Barry K."/>
            <person name="Bills G."/>
            <person name="Bluhm B."/>
            <person name="Cannon C."/>
            <person name="Castanera R."/>
            <person name="Culley D."/>
            <person name="Daum C."/>
            <person name="Ezra D."/>
            <person name="Gonzalez J."/>
            <person name="Henrissat B."/>
            <person name="Kuo A."/>
            <person name="Liang C."/>
            <person name="Lipzen A."/>
            <person name="Lutzoni F."/>
            <person name="Magnuson J."/>
            <person name="Mondo S."/>
            <person name="Nolan M."/>
            <person name="Ohm R."/>
            <person name="Pangilinan J."/>
            <person name="Park H.-J."/>
            <person name="Ramirez L."/>
            <person name="Alfaro M."/>
            <person name="Sun H."/>
            <person name="Tritt A."/>
            <person name="Yoshinaga Y."/>
            <person name="Zwiers L.-H."/>
            <person name="Turgeon B."/>
            <person name="Goodwin S."/>
            <person name="Spatafora J."/>
            <person name="Crous P."/>
            <person name="Grigoriev I."/>
        </authorList>
    </citation>
    <scope>NUCLEOTIDE SEQUENCE</scope>
    <source>
        <strain evidence="2">CBS 113818</strain>
    </source>
</reference>
<feature type="compositionally biased region" description="Pro residues" evidence="1">
    <location>
        <begin position="355"/>
        <end position="364"/>
    </location>
</feature>
<feature type="region of interest" description="Disordered" evidence="1">
    <location>
        <begin position="341"/>
        <end position="421"/>
    </location>
</feature>
<dbReference type="PANTHER" id="PTHR42354">
    <property type="entry name" value="C2H2-TYPE DOMAIN-CONTAINING PROTEIN"/>
    <property type="match status" value="1"/>
</dbReference>
<protein>
    <submittedName>
        <fullName evidence="2">Uncharacterized protein</fullName>
    </submittedName>
</protein>
<dbReference type="PANTHER" id="PTHR42354:SF1">
    <property type="entry name" value="C2H2-TYPE DOMAIN-CONTAINING PROTEIN"/>
    <property type="match status" value="1"/>
</dbReference>
<evidence type="ECO:0000256" key="1">
    <source>
        <dbReference type="SAM" id="MobiDB-lite"/>
    </source>
</evidence>
<organism evidence="2 3">
    <name type="scientific">Ophiobolus disseminans</name>
    <dbReference type="NCBI Taxonomy" id="1469910"/>
    <lineage>
        <taxon>Eukaryota</taxon>
        <taxon>Fungi</taxon>
        <taxon>Dikarya</taxon>
        <taxon>Ascomycota</taxon>
        <taxon>Pezizomycotina</taxon>
        <taxon>Dothideomycetes</taxon>
        <taxon>Pleosporomycetidae</taxon>
        <taxon>Pleosporales</taxon>
        <taxon>Pleosporineae</taxon>
        <taxon>Phaeosphaeriaceae</taxon>
        <taxon>Ophiobolus</taxon>
    </lineage>
</organism>
<dbReference type="Proteomes" id="UP000799424">
    <property type="component" value="Unassembled WGS sequence"/>
</dbReference>
<evidence type="ECO:0000313" key="2">
    <source>
        <dbReference type="EMBL" id="KAF2827656.1"/>
    </source>
</evidence>
<feature type="compositionally biased region" description="Low complexity" evidence="1">
    <location>
        <begin position="240"/>
        <end position="266"/>
    </location>
</feature>
<dbReference type="EMBL" id="MU006224">
    <property type="protein sequence ID" value="KAF2827656.1"/>
    <property type="molecule type" value="Genomic_DNA"/>
</dbReference>
<feature type="compositionally biased region" description="Polar residues" evidence="1">
    <location>
        <begin position="54"/>
        <end position="69"/>
    </location>
</feature>
<dbReference type="OrthoDB" id="5226911at2759"/>
<sequence>MAVKLDVAKSHKAEEAEVSSCVSNLIQAFANGLNVFKRLRERRRKRKARKENQPPDTANTDELQLSTSLRRGPQELAEKYDACYSQTGHSFAKGDAIAHASLAETLIKLNTGLVAIIASFLNHDQKGGKTPLNLDYKSLTSLSDASRREALHSMTQLYQRLSQSQLQLQYISTPSSCVKCGSRKHADCSARSSSTSSSSKDKKKHSTTRQRVTGPTITRMPLRSSNHPQLVVVRPKPSRKGSSSSNSSSSSKSHSPSTSTHTSPLASPLPLYIAEEPFEIETNGIIRGILGAPMPPLAGTGRRRKDSFNDAHRPSTWPEYEYPYITQEHLHMPSYKLPSFVPATPRKSSATPVPRTKPTPPPKPAQLSQKYPSRASTPPAPSPKQQSPLPPAAVARRRMDKVTPSSYTFASDSTKLGEIPQRNWTTPWDYEEAERLNNEAAGPVPVVVEGRDKDGKKKGLLRRWRRGSVNA</sequence>
<feature type="region of interest" description="Disordered" evidence="1">
    <location>
        <begin position="297"/>
        <end position="317"/>
    </location>
</feature>
<feature type="compositionally biased region" description="Polar residues" evidence="1">
    <location>
        <begin position="403"/>
        <end position="414"/>
    </location>
</feature>
<accession>A0A6A7A3G4</accession>